<sequence length="85" mass="9227">MTARDPLAGKLRFHMASLAGACIAGALIIAAFTLGFYSWQSIAVCIAVGAVSAWPAGVFLTRKIKREDPAWDHRRDVPRDDPKDS</sequence>
<protein>
    <submittedName>
        <fullName evidence="2">Uncharacterized protein</fullName>
    </submittedName>
</protein>
<dbReference type="Proteomes" id="UP000051326">
    <property type="component" value="Unassembled WGS sequence"/>
</dbReference>
<gene>
    <name evidence="2" type="ORF">PHA8399_02005</name>
</gene>
<dbReference type="STRING" id="1396826.PHA8399_02005"/>
<evidence type="ECO:0000256" key="1">
    <source>
        <dbReference type="SAM" id="Phobius"/>
    </source>
</evidence>
<evidence type="ECO:0000313" key="2">
    <source>
        <dbReference type="EMBL" id="CUH99879.1"/>
    </source>
</evidence>
<name>A0A0P1H9N5_9RHOB</name>
<keyword evidence="1" id="KW-0472">Membrane</keyword>
<keyword evidence="1" id="KW-1133">Transmembrane helix</keyword>
<proteinExistence type="predicted"/>
<keyword evidence="1" id="KW-0812">Transmembrane</keyword>
<dbReference type="RefSeq" id="WP_058285989.1">
    <property type="nucleotide sequence ID" value="NZ_CYSR01000021.1"/>
</dbReference>
<feature type="transmembrane region" description="Helical" evidence="1">
    <location>
        <begin position="39"/>
        <end position="60"/>
    </location>
</feature>
<dbReference type="AlphaFoldDB" id="A0A0P1H9N5"/>
<organism evidence="2 3">
    <name type="scientific">Leisingera aquaemixtae</name>
    <dbReference type="NCBI Taxonomy" id="1396826"/>
    <lineage>
        <taxon>Bacteria</taxon>
        <taxon>Pseudomonadati</taxon>
        <taxon>Pseudomonadota</taxon>
        <taxon>Alphaproteobacteria</taxon>
        <taxon>Rhodobacterales</taxon>
        <taxon>Roseobacteraceae</taxon>
        <taxon>Leisingera</taxon>
    </lineage>
</organism>
<evidence type="ECO:0000313" key="3">
    <source>
        <dbReference type="Proteomes" id="UP000051326"/>
    </source>
</evidence>
<dbReference type="EMBL" id="CYSR01000021">
    <property type="protein sequence ID" value="CUH99879.1"/>
    <property type="molecule type" value="Genomic_DNA"/>
</dbReference>
<reference evidence="2 3" key="1">
    <citation type="submission" date="2015-09" db="EMBL/GenBank/DDBJ databases">
        <authorList>
            <consortium name="Swine Surveillance"/>
        </authorList>
    </citation>
    <scope>NUCLEOTIDE SEQUENCE [LARGE SCALE GENOMIC DNA]</scope>
    <source>
        <strain evidence="2 3">CECT 8399</strain>
    </source>
</reference>
<feature type="transmembrane region" description="Helical" evidence="1">
    <location>
        <begin position="12"/>
        <end position="33"/>
    </location>
</feature>
<accession>A0A0P1H9N5</accession>